<organism evidence="1 2">
    <name type="scientific">Elsinoe australis</name>
    <dbReference type="NCBI Taxonomy" id="40998"/>
    <lineage>
        <taxon>Eukaryota</taxon>
        <taxon>Fungi</taxon>
        <taxon>Dikarya</taxon>
        <taxon>Ascomycota</taxon>
        <taxon>Pezizomycotina</taxon>
        <taxon>Dothideomycetes</taxon>
        <taxon>Dothideomycetidae</taxon>
        <taxon>Myriangiales</taxon>
        <taxon>Elsinoaceae</taxon>
        <taxon>Elsinoe</taxon>
    </lineage>
</organism>
<proteinExistence type="predicted"/>
<protein>
    <submittedName>
        <fullName evidence="1">Uncharacterized protein</fullName>
    </submittedName>
</protein>
<gene>
    <name evidence="1" type="ORF">C1H76_1675</name>
</gene>
<accession>A0A4U7B532</accession>
<reference evidence="1 2" key="1">
    <citation type="submission" date="2018-02" db="EMBL/GenBank/DDBJ databases">
        <title>Draft genome sequences of Elsinoe sp., causing black scab on jojoba.</title>
        <authorList>
            <person name="Stodart B."/>
            <person name="Jeffress S."/>
            <person name="Ash G."/>
            <person name="Arun Chinnappa K."/>
        </authorList>
    </citation>
    <scope>NUCLEOTIDE SEQUENCE [LARGE SCALE GENOMIC DNA]</scope>
    <source>
        <strain evidence="1 2">Hillstone_2</strain>
    </source>
</reference>
<evidence type="ECO:0000313" key="2">
    <source>
        <dbReference type="Proteomes" id="UP000308133"/>
    </source>
</evidence>
<dbReference type="AlphaFoldDB" id="A0A4U7B532"/>
<comment type="caution">
    <text evidence="1">The sequence shown here is derived from an EMBL/GenBank/DDBJ whole genome shotgun (WGS) entry which is preliminary data.</text>
</comment>
<dbReference type="Proteomes" id="UP000308133">
    <property type="component" value="Unassembled WGS sequence"/>
</dbReference>
<sequence length="141" mass="15313">MSAVILGPVLELDASPILKPDASFVLFEAPDDDALGSILYLNVNHNPLSDDISSAIIPSNDSEKITLDHVLNDALVKDILDPARAARKPSLDAMPEYDTLDEALDSALDHVCPPHLVVMNDVRAGAGYTSRESFIHQLDRR</sequence>
<name>A0A4U7B532_9PEZI</name>
<dbReference type="EMBL" id="PTQR01000018">
    <property type="protein sequence ID" value="TKX26059.1"/>
    <property type="molecule type" value="Genomic_DNA"/>
</dbReference>
<evidence type="ECO:0000313" key="1">
    <source>
        <dbReference type="EMBL" id="TKX26059.1"/>
    </source>
</evidence>